<evidence type="ECO:0000256" key="3">
    <source>
        <dbReference type="PROSITE-ProRule" id="PRU00023"/>
    </source>
</evidence>
<dbReference type="PROSITE" id="PS50088">
    <property type="entry name" value="ANK_REPEAT"/>
    <property type="match status" value="4"/>
</dbReference>
<reference evidence="7" key="1">
    <citation type="submission" date="2009-08" db="EMBL/GenBank/DDBJ databases">
        <title>Annotation of Salpingoeca rosetta.</title>
        <authorList>
            <consortium name="The Broad Institute Genome Sequencing Platform"/>
            <person name="Russ C."/>
            <person name="Cuomo C."/>
            <person name="Burger G."/>
            <person name="Gray M.W."/>
            <person name="Holland P.W.H."/>
            <person name="King N."/>
            <person name="Lang F.B.F."/>
            <person name="Roger A.J."/>
            <person name="Ruiz-Trillo I."/>
            <person name="Young S.K."/>
            <person name="Zeng Q."/>
            <person name="Gargeya S."/>
            <person name="Alvarado L."/>
            <person name="Berlin A."/>
            <person name="Chapman S.B."/>
            <person name="Chen Z."/>
            <person name="Freedman E."/>
            <person name="Gellesch M."/>
            <person name="Goldberg J."/>
            <person name="Griggs A."/>
            <person name="Gujja S."/>
            <person name="Heilman E."/>
            <person name="Heiman D."/>
            <person name="Howarth C."/>
            <person name="Mehta T."/>
            <person name="Neiman D."/>
            <person name="Pearson M."/>
            <person name="Roberts A."/>
            <person name="Saif S."/>
            <person name="Shea T."/>
            <person name="Shenoy N."/>
            <person name="Sisk P."/>
            <person name="Stolte C."/>
            <person name="Sykes S."/>
            <person name="White J."/>
            <person name="Yandava C."/>
            <person name="Haas B."/>
            <person name="Nusbaum C."/>
            <person name="Birren B."/>
        </authorList>
    </citation>
    <scope>NUCLEOTIDE SEQUENCE [LARGE SCALE GENOMIC DNA]</scope>
    <source>
        <strain evidence="7">ATCC 50818</strain>
    </source>
</reference>
<dbReference type="KEGG" id="sre:PTSG_06347"/>
<evidence type="ECO:0000256" key="2">
    <source>
        <dbReference type="ARBA" id="ARBA00023043"/>
    </source>
</evidence>
<feature type="compositionally biased region" description="Polar residues" evidence="4">
    <location>
        <begin position="459"/>
        <end position="479"/>
    </location>
</feature>
<feature type="domain" description="BZIP" evidence="6">
    <location>
        <begin position="1012"/>
        <end position="1071"/>
    </location>
</feature>
<feature type="repeat" description="ANK" evidence="3">
    <location>
        <begin position="809"/>
        <end position="841"/>
    </location>
</feature>
<keyword evidence="5" id="KW-0812">Transmembrane</keyword>
<dbReference type="InterPro" id="IPR002110">
    <property type="entry name" value="Ankyrin_rpt"/>
</dbReference>
<gene>
    <name evidence="7" type="ORF">PTSG_06347</name>
</gene>
<evidence type="ECO:0000259" key="6">
    <source>
        <dbReference type="PROSITE" id="PS50217"/>
    </source>
</evidence>
<dbReference type="SMART" id="SM00248">
    <property type="entry name" value="ANK"/>
    <property type="match status" value="6"/>
</dbReference>
<organism evidence="8">
    <name type="scientific">Salpingoeca rosetta (strain ATCC 50818 / BSB-021)</name>
    <dbReference type="NCBI Taxonomy" id="946362"/>
    <lineage>
        <taxon>Eukaryota</taxon>
        <taxon>Choanoflagellata</taxon>
        <taxon>Craspedida</taxon>
        <taxon>Salpingoecidae</taxon>
        <taxon>Salpingoeca</taxon>
    </lineage>
</organism>
<feature type="compositionally biased region" description="Low complexity" evidence="4">
    <location>
        <begin position="605"/>
        <end position="641"/>
    </location>
</feature>
<dbReference type="Pfam" id="PF00023">
    <property type="entry name" value="Ank"/>
    <property type="match status" value="1"/>
</dbReference>
<dbReference type="InterPro" id="IPR004827">
    <property type="entry name" value="bZIP"/>
</dbReference>
<dbReference type="AlphaFoldDB" id="F2UCN0"/>
<feature type="transmembrane region" description="Helical" evidence="5">
    <location>
        <begin position="245"/>
        <end position="269"/>
    </location>
</feature>
<evidence type="ECO:0000256" key="1">
    <source>
        <dbReference type="ARBA" id="ARBA00022737"/>
    </source>
</evidence>
<protein>
    <recommendedName>
        <fullName evidence="6">BZIP domain-containing protein</fullName>
    </recommendedName>
</protein>
<dbReference type="EMBL" id="GL832968">
    <property type="protein sequence ID" value="EGD74337.1"/>
    <property type="molecule type" value="Genomic_DNA"/>
</dbReference>
<dbReference type="RefSeq" id="XP_004993237.1">
    <property type="nucleotide sequence ID" value="XM_004993180.1"/>
</dbReference>
<feature type="region of interest" description="Disordered" evidence="4">
    <location>
        <begin position="574"/>
        <end position="593"/>
    </location>
</feature>
<dbReference type="Proteomes" id="UP000007799">
    <property type="component" value="Unassembled WGS sequence"/>
</dbReference>
<feature type="region of interest" description="Disordered" evidence="4">
    <location>
        <begin position="1"/>
        <end position="23"/>
    </location>
</feature>
<keyword evidence="1" id="KW-0677">Repeat</keyword>
<dbReference type="Gene3D" id="1.25.40.20">
    <property type="entry name" value="Ankyrin repeat-containing domain"/>
    <property type="match status" value="1"/>
</dbReference>
<dbReference type="SUPFAM" id="SSF48403">
    <property type="entry name" value="Ankyrin repeat"/>
    <property type="match status" value="1"/>
</dbReference>
<dbReference type="PANTHER" id="PTHR24171">
    <property type="entry name" value="ANKYRIN REPEAT DOMAIN-CONTAINING PROTEIN 39-RELATED"/>
    <property type="match status" value="1"/>
</dbReference>
<dbReference type="PROSITE" id="PS50297">
    <property type="entry name" value="ANK_REP_REGION"/>
    <property type="match status" value="4"/>
</dbReference>
<keyword evidence="5" id="KW-1133">Transmembrane helix</keyword>
<feature type="region of interest" description="Disordered" evidence="4">
    <location>
        <begin position="384"/>
        <end position="494"/>
    </location>
</feature>
<dbReference type="eggNOG" id="KOG4177">
    <property type="taxonomic scope" value="Eukaryota"/>
</dbReference>
<keyword evidence="8" id="KW-1185">Reference proteome</keyword>
<dbReference type="STRING" id="946362.F2UCN0"/>
<feature type="compositionally biased region" description="Basic and acidic residues" evidence="4">
    <location>
        <begin position="1030"/>
        <end position="1056"/>
    </location>
</feature>
<feature type="repeat" description="ANK" evidence="3">
    <location>
        <begin position="910"/>
        <end position="942"/>
    </location>
</feature>
<dbReference type="InParanoid" id="F2UCN0"/>
<evidence type="ECO:0000256" key="5">
    <source>
        <dbReference type="SAM" id="Phobius"/>
    </source>
</evidence>
<feature type="region of interest" description="Disordered" evidence="4">
    <location>
        <begin position="982"/>
        <end position="1056"/>
    </location>
</feature>
<dbReference type="PROSITE" id="PS50217">
    <property type="entry name" value="BZIP"/>
    <property type="match status" value="1"/>
</dbReference>
<feature type="region of interest" description="Disordered" evidence="4">
    <location>
        <begin position="605"/>
        <end position="657"/>
    </location>
</feature>
<feature type="compositionally biased region" description="Low complexity" evidence="4">
    <location>
        <begin position="448"/>
        <end position="458"/>
    </location>
</feature>
<keyword evidence="2 3" id="KW-0040">ANK repeat</keyword>
<feature type="compositionally biased region" description="Low complexity" evidence="4">
    <location>
        <begin position="402"/>
        <end position="412"/>
    </location>
</feature>
<feature type="compositionally biased region" description="Low complexity" evidence="4">
    <location>
        <begin position="576"/>
        <end position="589"/>
    </location>
</feature>
<feature type="compositionally biased region" description="Polar residues" evidence="4">
    <location>
        <begin position="421"/>
        <end position="440"/>
    </location>
</feature>
<feature type="repeat" description="ANK" evidence="3">
    <location>
        <begin position="774"/>
        <end position="808"/>
    </location>
</feature>
<feature type="compositionally biased region" description="Basic and acidic residues" evidence="4">
    <location>
        <begin position="1009"/>
        <end position="1023"/>
    </location>
</feature>
<dbReference type="InterPro" id="IPR036770">
    <property type="entry name" value="Ankyrin_rpt-contain_sf"/>
</dbReference>
<dbReference type="OrthoDB" id="194358at2759"/>
<evidence type="ECO:0000313" key="7">
    <source>
        <dbReference type="EMBL" id="EGD74337.1"/>
    </source>
</evidence>
<evidence type="ECO:0000256" key="4">
    <source>
        <dbReference type="SAM" id="MobiDB-lite"/>
    </source>
</evidence>
<sequence length="1083" mass="118513">MMATLLPNAAASRHHQRGAHGRGTASRITSVAIAAAVAVLALCTLLAPAPVAGRPLTVNTNVAAAISDNFNTVHVHAPTDDHAASSRDGIARRSADDDDDGAFMFAGATQGDDDDDGAASWYRSDYFQVLFPVPNPSELVETNTQKTNIVSEIIHYANTFNTSVHYWALSDYFVSTFKDGGTEGILCYLIFNTTSDLLALVDVAEMHGIVVHFRGVPVNGQPIPEGMQNRDCEVRGDCGSGSSPVVIIVGAVVGCIALVALVVVGGFFFPSRDAGKEVVQRDDDDDDDTQQPALQLQQFQQQTPKDVGITAIHQFVLQNDVGGLEDHVERMYSEDMYDVRELVPGLAPTGPSDGTTYIPPAATAATSTTGSSFTVGDGMMDNAMMGMDVSQGGEHKGATRHSPSYPSSSASSHVTGMAVSPDSQLSEAHGSDTTASTMSFHQHRKYHQQQQLQLQQHQYMDTSSQHPPSSHGTQASSPQHSFADSASTHAHAHVHAQDVEVPVTPEHIRLHREQQQQQHATREVNFGLPPFEQPVGVDDVVSDEAVFALPSAPFTPFPISDDVLGTRQHYVFPDEQQQQQQHQHQHQQQSCAPVPTTMNMAALRQMQQHHVQQYQQQQQQQQPQQQQPQMHTQQQMEVQQPPAHGEGAQLPQATDTCPVQPTLCENRAVVPAVKEEETVTAEKETPLKGVSVQSVVRGQAFDKFSSHARATRASISFAQSPQGIRMRTPQQLKELNQADGTGMTPIAYAVLFQYVTILRSLVAHGADVNKKVKTCHTPLHLATMQQGCNHAIVAILLDNGADPNAFDDSHTTPLVYACRNQDHSLVQLLLQHHADVTLADRRGMTPLMHAAARGNLPLTTAILQANQDTITAQDNSNWTALHWAAAVSAVDCMRALLQSQRVSVLALNSAGESPLHLAAKRDAREIVDLLVQRISEQDAINALKARTHAGQTCEELAESCGQLGMAEYLADLLFRLTNSDASTTATSEDGENQAPKRVKRVKSTSQMTPEERKKREERREARRAYMQKRRKDEREELDKLETRVSELEEENKSLDAAREQLRRDAQELRALADTNAHQQQHMF</sequence>
<feature type="repeat" description="ANK" evidence="3">
    <location>
        <begin position="741"/>
        <end position="773"/>
    </location>
</feature>
<keyword evidence="5" id="KW-0472">Membrane</keyword>
<proteinExistence type="predicted"/>
<dbReference type="GO" id="GO:0003700">
    <property type="term" value="F:DNA-binding transcription factor activity"/>
    <property type="evidence" value="ECO:0007669"/>
    <property type="project" value="InterPro"/>
</dbReference>
<accession>F2UCN0</accession>
<dbReference type="GeneID" id="16073812"/>
<name>F2UCN0_SALR5</name>
<evidence type="ECO:0000313" key="8">
    <source>
        <dbReference type="Proteomes" id="UP000007799"/>
    </source>
</evidence>
<feature type="compositionally biased region" description="Low complexity" evidence="4">
    <location>
        <begin position="480"/>
        <end position="489"/>
    </location>
</feature>
<dbReference type="Pfam" id="PF12796">
    <property type="entry name" value="Ank_2"/>
    <property type="match status" value="2"/>
</dbReference>